<keyword evidence="1" id="KW-0812">Transmembrane</keyword>
<dbReference type="Gene3D" id="3.40.50.11530">
    <property type="match status" value="1"/>
</dbReference>
<name>A0A2C9LXS7_BIOGL</name>
<protein>
    <recommendedName>
        <fullName evidence="2">SEFIR domain-containing protein</fullName>
    </recommendedName>
</protein>
<dbReference type="AlphaFoldDB" id="A0A2C9LXS7"/>
<dbReference type="EnsemblMetazoa" id="BGLB036097-RA">
    <property type="protein sequence ID" value="BGLB036097-PA"/>
    <property type="gene ID" value="BGLB036097"/>
</dbReference>
<keyword evidence="1" id="KW-0472">Membrane</keyword>
<gene>
    <name evidence="3" type="primary">106073082</name>
</gene>
<dbReference type="InterPro" id="IPR013568">
    <property type="entry name" value="SEFIR_dom"/>
</dbReference>
<evidence type="ECO:0000256" key="1">
    <source>
        <dbReference type="SAM" id="Phobius"/>
    </source>
</evidence>
<dbReference type="Pfam" id="PF08357">
    <property type="entry name" value="SEFIR"/>
    <property type="match status" value="1"/>
</dbReference>
<proteinExistence type="predicted"/>
<evidence type="ECO:0000259" key="2">
    <source>
        <dbReference type="Pfam" id="PF08357"/>
    </source>
</evidence>
<dbReference type="KEGG" id="bgt:106073082"/>
<accession>A0A2C9LXS7</accession>
<reference evidence="3" key="1">
    <citation type="submission" date="2020-05" db="UniProtKB">
        <authorList>
            <consortium name="EnsemblMetazoa"/>
        </authorList>
    </citation>
    <scope>IDENTIFICATION</scope>
    <source>
        <strain evidence="3">BB02</strain>
    </source>
</reference>
<dbReference type="VEuPathDB" id="VectorBase:BGLAX_029351"/>
<evidence type="ECO:0000313" key="3">
    <source>
        <dbReference type="EnsemblMetazoa" id="BGLB036097-PA"/>
    </source>
</evidence>
<keyword evidence="1" id="KW-1133">Transmembrane helix</keyword>
<feature type="transmembrane region" description="Helical" evidence="1">
    <location>
        <begin position="127"/>
        <end position="147"/>
    </location>
</feature>
<dbReference type="VEuPathDB" id="VectorBase:BGLB036097"/>
<evidence type="ECO:0000313" key="4">
    <source>
        <dbReference type="Proteomes" id="UP000076420"/>
    </source>
</evidence>
<organism evidence="3 4">
    <name type="scientific">Biomphalaria glabrata</name>
    <name type="common">Bloodfluke planorb</name>
    <name type="synonym">Freshwater snail</name>
    <dbReference type="NCBI Taxonomy" id="6526"/>
    <lineage>
        <taxon>Eukaryota</taxon>
        <taxon>Metazoa</taxon>
        <taxon>Spiralia</taxon>
        <taxon>Lophotrochozoa</taxon>
        <taxon>Mollusca</taxon>
        <taxon>Gastropoda</taxon>
        <taxon>Heterobranchia</taxon>
        <taxon>Euthyneura</taxon>
        <taxon>Panpulmonata</taxon>
        <taxon>Hygrophila</taxon>
        <taxon>Lymnaeoidea</taxon>
        <taxon>Planorbidae</taxon>
        <taxon>Biomphalaria</taxon>
    </lineage>
</organism>
<sequence length="440" mass="49573">MARTTSNCLSVHQLMLDSRTETVATTTAFPAASYEINTTPAATSNQNVLAVAPSYTRDYDPAAGSRTNVSTRRSITNEARTMMMTDSTFSITTYNMTAEIPRERGAVNTLTNNPTSVKNDASETLKWLIASITVVALVTTIALIMRLKRTNSITCLNTSSFALSKPALTLCVKEPLMPKYLNGPVLSPDPKESVMPPCPIESTLSPSTYEPVLSADQNESVLPTRQYESVLTPNLNDTVLSHSLYYDPIMSHHLNDQALAIALHEQDWVELKPNPAELSTKSLYIMSADDHCDHVTVVECLVDYLELHCHCRVAYSHRSKDIHNFDFPYSWFLNRVTKSDHIIFVNSLRAQKLLEAHLELNLYKAGDKMLRPEDELFLNCVKYIFTDSLARDKVINIYFGNTHTQFKYLKSPFTFQIPNNLPEFLLKIQALTNKDKTRYN</sequence>
<dbReference type="Proteomes" id="UP000076420">
    <property type="component" value="Unassembled WGS sequence"/>
</dbReference>
<feature type="domain" description="SEFIR" evidence="2">
    <location>
        <begin position="284"/>
        <end position="427"/>
    </location>
</feature>